<dbReference type="Proteomes" id="UP001169764">
    <property type="component" value="Unassembled WGS sequence"/>
</dbReference>
<evidence type="ECO:0000256" key="1">
    <source>
        <dbReference type="SAM" id="SignalP"/>
    </source>
</evidence>
<dbReference type="InterPro" id="IPR052022">
    <property type="entry name" value="26kDa_periplasmic_antigen"/>
</dbReference>
<dbReference type="Gene3D" id="3.30.70.2970">
    <property type="entry name" value="Protein of unknown function (DUF541), domain 2"/>
    <property type="match status" value="1"/>
</dbReference>
<reference evidence="2" key="1">
    <citation type="submission" date="2023-07" db="EMBL/GenBank/DDBJ databases">
        <authorList>
            <person name="Kim M."/>
        </authorList>
    </citation>
    <scope>NUCLEOTIDE SEQUENCE</scope>
    <source>
        <strain evidence="2">BIUV-7</strain>
    </source>
</reference>
<dbReference type="Gene3D" id="3.30.110.170">
    <property type="entry name" value="Protein of unknown function (DUF541), domain 1"/>
    <property type="match status" value="1"/>
</dbReference>
<organism evidence="2 3">
    <name type="scientific">Sphingomonas natans</name>
    <dbReference type="NCBI Taxonomy" id="3063330"/>
    <lineage>
        <taxon>Bacteria</taxon>
        <taxon>Pseudomonadati</taxon>
        <taxon>Pseudomonadota</taxon>
        <taxon>Alphaproteobacteria</taxon>
        <taxon>Sphingomonadales</taxon>
        <taxon>Sphingomonadaceae</taxon>
        <taxon>Sphingomonas</taxon>
    </lineage>
</organism>
<dbReference type="PANTHER" id="PTHR34387">
    <property type="entry name" value="SLR1258 PROTEIN"/>
    <property type="match status" value="1"/>
</dbReference>
<name>A0ABT8YBQ0_9SPHN</name>
<dbReference type="RefSeq" id="WP_303544160.1">
    <property type="nucleotide sequence ID" value="NZ_JAUOTP010000007.1"/>
</dbReference>
<evidence type="ECO:0000313" key="3">
    <source>
        <dbReference type="Proteomes" id="UP001169764"/>
    </source>
</evidence>
<evidence type="ECO:0000313" key="2">
    <source>
        <dbReference type="EMBL" id="MDO6415756.1"/>
    </source>
</evidence>
<protein>
    <submittedName>
        <fullName evidence="2">SIMPL domain-containing protein</fullName>
    </submittedName>
</protein>
<comment type="caution">
    <text evidence="2">The sequence shown here is derived from an EMBL/GenBank/DDBJ whole genome shotgun (WGS) entry which is preliminary data.</text>
</comment>
<accession>A0ABT8YBQ0</accession>
<gene>
    <name evidence="2" type="ORF">Q4F19_15300</name>
</gene>
<sequence>MLRFAPIALAAILPVAAAQAQDAAPGSTLHGTRLDIAATGEVTRAPDVATISAGVVTQSGTASKAMADNAQRMTATIAALRKAGVADRDIRTASLRLSPQYRYQDNQPPVLTGYQASNQVSVRFREIAHAGSILDALVAAGANQIDGPSFTVDKPEPALDEARTQALATAKARAELYARAAGLHVKRIVRIGESGGAEPPIRPMMMMARAKGDSTPVEPGEETLSITLQVTFELE</sequence>
<feature type="signal peptide" evidence="1">
    <location>
        <begin position="1"/>
        <end position="20"/>
    </location>
</feature>
<dbReference type="EMBL" id="JAUOTP010000007">
    <property type="protein sequence ID" value="MDO6415756.1"/>
    <property type="molecule type" value="Genomic_DNA"/>
</dbReference>
<feature type="chain" id="PRO_5045370082" evidence="1">
    <location>
        <begin position="21"/>
        <end position="235"/>
    </location>
</feature>
<dbReference type="Pfam" id="PF04402">
    <property type="entry name" value="SIMPL"/>
    <property type="match status" value="1"/>
</dbReference>
<proteinExistence type="predicted"/>
<dbReference type="InterPro" id="IPR007497">
    <property type="entry name" value="SIMPL/DUF541"/>
</dbReference>
<keyword evidence="3" id="KW-1185">Reference proteome</keyword>
<dbReference type="PANTHER" id="PTHR34387:SF1">
    <property type="entry name" value="PERIPLASMIC IMMUNOGENIC PROTEIN"/>
    <property type="match status" value="1"/>
</dbReference>
<keyword evidence="1" id="KW-0732">Signal</keyword>